<proteinExistence type="inferred from homology"/>
<keyword evidence="2" id="KW-1003">Cell membrane</keyword>
<dbReference type="GO" id="GO:0022857">
    <property type="term" value="F:transmembrane transporter activity"/>
    <property type="evidence" value="ECO:0007669"/>
    <property type="project" value="TreeGrafter"/>
</dbReference>
<evidence type="ECO:0000256" key="7">
    <source>
        <dbReference type="SAM" id="Phobius"/>
    </source>
</evidence>
<dbReference type="eggNOG" id="COG0577">
    <property type="taxonomic scope" value="Bacteria"/>
</dbReference>
<dbReference type="InterPro" id="IPR003838">
    <property type="entry name" value="ABC3_permease_C"/>
</dbReference>
<feature type="transmembrane region" description="Helical" evidence="7">
    <location>
        <begin position="265"/>
        <end position="290"/>
    </location>
</feature>
<dbReference type="InterPro" id="IPR025857">
    <property type="entry name" value="MacB_PCD"/>
</dbReference>
<evidence type="ECO:0000256" key="4">
    <source>
        <dbReference type="ARBA" id="ARBA00022989"/>
    </source>
</evidence>
<sequence>MSDFRFAFRQLLKSPGFTTVAVLTLAIGIGSATAMFSALRALVVEPFSYPNSAQLAHVWSGDGWPLSQPDYFDLADRSTSFAEFGVYTPRPANLGGDNPEVVTSVSATPGVLRAFGIPPQLGRWLEPVDEDSGAAPVVVISHRLWQRSFAGDPALVGRTIRINGTLTTVVGIMPANFEFAAPWMRGDTCHMWLPLKLKRGEGHRGSHWMCGIARLKPGVTVPTADAEIKSIGAQLTQEYPNTNAQKKFLVRSLHFEMTRYIGSRVWMLFGAVSLVLLVACANVASMLLARSAKRQAEFGVRIALGASRRQIIRLALSESVLLSLGGAFVGLVFAFYGVKLLALIAPVSEARRAAMGLDLRVLAFAVGVTGLTALIAGVPPALAALRISVADLLRTDSRGAAGSRTRHNLLRGLIIGQVTIAFVLANGAALFSASYVKLFSANRALSTDRVLTAQLHLRSERYSKREARTQFWEQLSERLTALPGVTAAGLVTQLPLQGGSNMNILVNDEVFDPLAQRALAEIRAVTPGYFAAIGVPLLHGRTLQPGDAGKDEIGVVVNRALADKSWPGKDPIGQLIRPSNEKPDYQARVVGVVDNLRQWGPETDPRPEISWTPDRAWGNSVFLVVRSPQPASQLTAAVRDAVQALDPDLPLAQIRTMEGVVDESLAGQRAVVQLVDFFMAVTLGLLAVGLYGTLSYHVLQRTREIGVRMAMGAATGDVVKLVFRQGSVWLTIGIVLGIGGAVALTFAIRTLVYGLESVDPMALVWATLAVAVAGAIACWLPARRAARVDPIIALRTD</sequence>
<evidence type="ECO:0000256" key="5">
    <source>
        <dbReference type="ARBA" id="ARBA00023136"/>
    </source>
</evidence>
<feature type="transmembrane region" description="Helical" evidence="7">
    <location>
        <begin position="677"/>
        <end position="699"/>
    </location>
</feature>
<organism evidence="10 11">
    <name type="scientific">Opitutus terrae (strain DSM 11246 / JCM 15787 / PB90-1)</name>
    <dbReference type="NCBI Taxonomy" id="452637"/>
    <lineage>
        <taxon>Bacteria</taxon>
        <taxon>Pseudomonadati</taxon>
        <taxon>Verrucomicrobiota</taxon>
        <taxon>Opitutia</taxon>
        <taxon>Opitutales</taxon>
        <taxon>Opitutaceae</taxon>
        <taxon>Opitutus</taxon>
    </lineage>
</organism>
<dbReference type="RefSeq" id="WP_012374649.1">
    <property type="nucleotide sequence ID" value="NC_010571.1"/>
</dbReference>
<name>B1ZX01_OPITP</name>
<keyword evidence="3 7" id="KW-0812">Transmembrane</keyword>
<feature type="domain" description="ABC3 transporter permease C-terminal" evidence="8">
    <location>
        <begin position="272"/>
        <end position="388"/>
    </location>
</feature>
<feature type="transmembrane region" description="Helical" evidence="7">
    <location>
        <begin position="728"/>
        <end position="748"/>
    </location>
</feature>
<dbReference type="Pfam" id="PF02687">
    <property type="entry name" value="FtsX"/>
    <property type="match status" value="2"/>
</dbReference>
<comment type="similarity">
    <text evidence="6">Belongs to the ABC-4 integral membrane protein family.</text>
</comment>
<dbReference type="InterPro" id="IPR017800">
    <property type="entry name" value="ADOP"/>
</dbReference>
<feature type="domain" description="ABC3 transporter permease C-terminal" evidence="8">
    <location>
        <begin position="677"/>
        <end position="790"/>
    </location>
</feature>
<accession>B1ZX01</accession>
<dbReference type="PANTHER" id="PTHR30572:SF4">
    <property type="entry name" value="ABC TRANSPORTER PERMEASE YTRF"/>
    <property type="match status" value="1"/>
</dbReference>
<evidence type="ECO:0000313" key="10">
    <source>
        <dbReference type="EMBL" id="ACB75112.1"/>
    </source>
</evidence>
<evidence type="ECO:0000313" key="11">
    <source>
        <dbReference type="Proteomes" id="UP000007013"/>
    </source>
</evidence>
<dbReference type="NCBIfam" id="TIGR03434">
    <property type="entry name" value="ADOP"/>
    <property type="match status" value="1"/>
</dbReference>
<reference evidence="10 11" key="1">
    <citation type="journal article" date="2011" name="J. Bacteriol.">
        <title>Genome sequence of the verrucomicrobium Opitutus terrae PB90-1, an abundant inhabitant of rice paddy soil ecosystems.</title>
        <authorList>
            <person name="van Passel M.W."/>
            <person name="Kant R."/>
            <person name="Palva A."/>
            <person name="Copeland A."/>
            <person name="Lucas S."/>
            <person name="Lapidus A."/>
            <person name="Glavina del Rio T."/>
            <person name="Pitluck S."/>
            <person name="Goltsman E."/>
            <person name="Clum A."/>
            <person name="Sun H."/>
            <person name="Schmutz J."/>
            <person name="Larimer F.W."/>
            <person name="Land M.L."/>
            <person name="Hauser L."/>
            <person name="Kyrpides N."/>
            <person name="Mikhailova N."/>
            <person name="Richardson P.P."/>
            <person name="Janssen P.H."/>
            <person name="de Vos W.M."/>
            <person name="Smidt H."/>
        </authorList>
    </citation>
    <scope>NUCLEOTIDE SEQUENCE [LARGE SCALE GENOMIC DNA]</scope>
    <source>
        <strain evidence="11">DSM 11246 / JCM 15787 / PB90-1</strain>
    </source>
</reference>
<dbReference type="PANTHER" id="PTHR30572">
    <property type="entry name" value="MEMBRANE COMPONENT OF TRANSPORTER-RELATED"/>
    <property type="match status" value="1"/>
</dbReference>
<dbReference type="InterPro" id="IPR050250">
    <property type="entry name" value="Macrolide_Exporter_MacB"/>
</dbReference>
<dbReference type="HOGENOM" id="CLU_009433_1_0_0"/>
<evidence type="ECO:0000256" key="1">
    <source>
        <dbReference type="ARBA" id="ARBA00004651"/>
    </source>
</evidence>
<dbReference type="KEGG" id="ote:Oter_1829"/>
<feature type="domain" description="MacB-like periplasmic core" evidence="9">
    <location>
        <begin position="455"/>
        <end position="640"/>
    </location>
</feature>
<protein>
    <submittedName>
        <fullName evidence="10">Permease</fullName>
    </submittedName>
</protein>
<feature type="transmembrane region" description="Helical" evidence="7">
    <location>
        <begin position="361"/>
        <end position="388"/>
    </location>
</feature>
<keyword evidence="4 7" id="KW-1133">Transmembrane helix</keyword>
<evidence type="ECO:0000256" key="6">
    <source>
        <dbReference type="ARBA" id="ARBA00038076"/>
    </source>
</evidence>
<feature type="transmembrane region" description="Helical" evidence="7">
    <location>
        <begin position="311"/>
        <end position="336"/>
    </location>
</feature>
<dbReference type="Proteomes" id="UP000007013">
    <property type="component" value="Chromosome"/>
</dbReference>
<evidence type="ECO:0000259" key="9">
    <source>
        <dbReference type="Pfam" id="PF12704"/>
    </source>
</evidence>
<dbReference type="GO" id="GO:0005886">
    <property type="term" value="C:plasma membrane"/>
    <property type="evidence" value="ECO:0007669"/>
    <property type="project" value="UniProtKB-SubCell"/>
</dbReference>
<gene>
    <name evidence="10" type="ordered locus">Oter_1829</name>
</gene>
<keyword evidence="11" id="KW-1185">Reference proteome</keyword>
<dbReference type="EMBL" id="CP001032">
    <property type="protein sequence ID" value="ACB75112.1"/>
    <property type="molecule type" value="Genomic_DNA"/>
</dbReference>
<dbReference type="OrthoDB" id="176997at2"/>
<feature type="transmembrane region" description="Helical" evidence="7">
    <location>
        <begin position="760"/>
        <end position="780"/>
    </location>
</feature>
<dbReference type="Pfam" id="PF12704">
    <property type="entry name" value="MacB_PCD"/>
    <property type="match status" value="2"/>
</dbReference>
<dbReference type="STRING" id="452637.Oter_1829"/>
<comment type="subcellular location">
    <subcellularLocation>
        <location evidence="1">Cell membrane</location>
        <topology evidence="1">Multi-pass membrane protein</topology>
    </subcellularLocation>
</comment>
<evidence type="ECO:0000256" key="2">
    <source>
        <dbReference type="ARBA" id="ARBA00022475"/>
    </source>
</evidence>
<evidence type="ECO:0000259" key="8">
    <source>
        <dbReference type="Pfam" id="PF02687"/>
    </source>
</evidence>
<dbReference type="AlphaFoldDB" id="B1ZX01"/>
<evidence type="ECO:0000256" key="3">
    <source>
        <dbReference type="ARBA" id="ARBA00022692"/>
    </source>
</evidence>
<feature type="transmembrane region" description="Helical" evidence="7">
    <location>
        <begin position="409"/>
        <end position="436"/>
    </location>
</feature>
<feature type="domain" description="MacB-like periplasmic core" evidence="9">
    <location>
        <begin position="18"/>
        <end position="230"/>
    </location>
</feature>
<keyword evidence="5 7" id="KW-0472">Membrane</keyword>